<keyword evidence="1" id="KW-0812">Transmembrane</keyword>
<dbReference type="Pfam" id="PF03917">
    <property type="entry name" value="GSH_synth_ATP"/>
    <property type="match status" value="2"/>
</dbReference>
<evidence type="ECO:0000313" key="3">
    <source>
        <dbReference type="Proteomes" id="UP000265100"/>
    </source>
</evidence>
<dbReference type="Gene3D" id="3.30.470.20">
    <property type="entry name" value="ATP-grasp fold, B domain"/>
    <property type="match status" value="1"/>
</dbReference>
<accession>A0A3P8PDT4</accession>
<dbReference type="STRING" id="8154.ENSACLP00000015133"/>
<protein>
    <recommendedName>
        <fullName evidence="4">Glutathione synthase</fullName>
    </recommendedName>
</protein>
<dbReference type="Gene3D" id="1.10.1080.10">
    <property type="entry name" value="Glutathione Synthetase, Chain A, domain 3"/>
    <property type="match status" value="1"/>
</dbReference>
<dbReference type="Bgee" id="ENSACLG00000010311">
    <property type="expression patterns" value="Expressed in testis"/>
</dbReference>
<keyword evidence="1" id="KW-1133">Transmembrane helix</keyword>
<dbReference type="GO" id="GO:0005524">
    <property type="term" value="F:ATP binding"/>
    <property type="evidence" value="ECO:0007669"/>
    <property type="project" value="InterPro"/>
</dbReference>
<dbReference type="UniPathway" id="UPA00142">
    <property type="reaction ID" value="UER00210"/>
</dbReference>
<dbReference type="Ensembl" id="ENSACLT00000015488.2">
    <property type="protein sequence ID" value="ENSACLP00000015133.2"/>
    <property type="gene ID" value="ENSACLG00000010311.2"/>
</dbReference>
<sequence length="197" mass="21739">MPDNYTSEQSWDARRLMERSRAVKCPDIRAYLAGSKKVQQVLARPGVLERFFPDQPQAVQQIRAAFADLYTIHGEKKDTIFSFINGLAAAERFVSKPHKTVCGVCAGLYVMLGAWGLVDFDSKLILASVSHWSLGGGVKGIGWWLFLMLVFSLFSYRQGKDMVINECVGHLLRTKSSGHSDGGVAAGVTVLDNPLLF</sequence>
<dbReference type="OMA" id="ADEIHIF"/>
<proteinExistence type="predicted"/>
<dbReference type="SUPFAM" id="SSF56059">
    <property type="entry name" value="Glutathione synthetase ATP-binding domain-like"/>
    <property type="match status" value="2"/>
</dbReference>
<dbReference type="SUPFAM" id="SSF52440">
    <property type="entry name" value="PreATP-grasp domain"/>
    <property type="match status" value="1"/>
</dbReference>
<evidence type="ECO:0000256" key="1">
    <source>
        <dbReference type="SAM" id="Phobius"/>
    </source>
</evidence>
<reference evidence="2" key="3">
    <citation type="submission" date="2025-09" db="UniProtKB">
        <authorList>
            <consortium name="Ensembl"/>
        </authorList>
    </citation>
    <scope>IDENTIFICATION</scope>
</reference>
<dbReference type="GO" id="GO:0043295">
    <property type="term" value="F:glutathione binding"/>
    <property type="evidence" value="ECO:0007669"/>
    <property type="project" value="TreeGrafter"/>
</dbReference>
<dbReference type="Proteomes" id="UP000265100">
    <property type="component" value="Chromosome 10"/>
</dbReference>
<dbReference type="PANTHER" id="PTHR11130:SF0">
    <property type="entry name" value="GLUTATHIONE SYNTHETASE"/>
    <property type="match status" value="1"/>
</dbReference>
<dbReference type="PANTHER" id="PTHR11130">
    <property type="entry name" value="GLUTATHIONE SYNTHETASE"/>
    <property type="match status" value="1"/>
</dbReference>
<evidence type="ECO:0000313" key="2">
    <source>
        <dbReference type="Ensembl" id="ENSACLP00000015133.2"/>
    </source>
</evidence>
<dbReference type="InterPro" id="IPR005615">
    <property type="entry name" value="Glutathione_synthase"/>
</dbReference>
<evidence type="ECO:0008006" key="4">
    <source>
        <dbReference type="Google" id="ProtNLM"/>
    </source>
</evidence>
<dbReference type="InterPro" id="IPR014042">
    <property type="entry name" value="Glutathione_synthase_a-hlx"/>
</dbReference>
<name>A0A3P8PDT4_ASTCA</name>
<keyword evidence="3" id="KW-1185">Reference proteome</keyword>
<dbReference type="GO" id="GO:0005829">
    <property type="term" value="C:cytosol"/>
    <property type="evidence" value="ECO:0007669"/>
    <property type="project" value="TreeGrafter"/>
</dbReference>
<dbReference type="InterPro" id="IPR016185">
    <property type="entry name" value="PreATP-grasp_dom_sf"/>
</dbReference>
<dbReference type="GO" id="GO:0004363">
    <property type="term" value="F:glutathione synthase activity"/>
    <property type="evidence" value="ECO:0007669"/>
    <property type="project" value="InterPro"/>
</dbReference>
<keyword evidence="1" id="KW-0472">Membrane</keyword>
<feature type="transmembrane region" description="Helical" evidence="1">
    <location>
        <begin position="100"/>
        <end position="118"/>
    </location>
</feature>
<dbReference type="AlphaFoldDB" id="A0A3P8PDT4"/>
<reference evidence="2" key="1">
    <citation type="submission" date="2018-05" db="EMBL/GenBank/DDBJ databases">
        <authorList>
            <person name="Datahose"/>
        </authorList>
    </citation>
    <scope>NUCLEOTIDE SEQUENCE</scope>
</reference>
<dbReference type="GeneTree" id="ENSGT00390000013764"/>
<reference evidence="2" key="2">
    <citation type="submission" date="2025-08" db="UniProtKB">
        <authorList>
            <consortium name="Ensembl"/>
        </authorList>
    </citation>
    <scope>IDENTIFICATION</scope>
</reference>
<organism evidence="2 3">
    <name type="scientific">Astatotilapia calliptera</name>
    <name type="common">Eastern happy</name>
    <name type="synonym">Chromis callipterus</name>
    <dbReference type="NCBI Taxonomy" id="8154"/>
    <lineage>
        <taxon>Eukaryota</taxon>
        <taxon>Metazoa</taxon>
        <taxon>Chordata</taxon>
        <taxon>Craniata</taxon>
        <taxon>Vertebrata</taxon>
        <taxon>Euteleostomi</taxon>
        <taxon>Actinopterygii</taxon>
        <taxon>Neopterygii</taxon>
        <taxon>Teleostei</taxon>
        <taxon>Neoteleostei</taxon>
        <taxon>Acanthomorphata</taxon>
        <taxon>Ovalentaria</taxon>
        <taxon>Cichlomorphae</taxon>
        <taxon>Cichliformes</taxon>
        <taxon>Cichlidae</taxon>
        <taxon>African cichlids</taxon>
        <taxon>Pseudocrenilabrinae</taxon>
        <taxon>Haplochromini</taxon>
        <taxon>Astatotilapia</taxon>
    </lineage>
</organism>
<feature type="transmembrane region" description="Helical" evidence="1">
    <location>
        <begin position="138"/>
        <end position="156"/>
    </location>
</feature>